<dbReference type="Gene3D" id="3.30.2000.30">
    <property type="match status" value="1"/>
</dbReference>
<evidence type="ECO:0000313" key="1">
    <source>
        <dbReference type="EMBL" id="KKM86845.1"/>
    </source>
</evidence>
<dbReference type="AlphaFoldDB" id="A0A0F9NDP5"/>
<protein>
    <submittedName>
        <fullName evidence="1">Uncharacterized protein</fullName>
    </submittedName>
</protein>
<sequence length="138" mass="14946">MIGNAQIQEDLVTLLKAELSVTSLLASSAEVREASFMGGDFSYPTLRIKVENNSPFDNADPCDHASVVFSILCYSEEASSKSCQDLAAAVNNFLHRRFITGTGYKIPRLRSSGLGGPGPIDQNTWMVRCGFVGNVRPT</sequence>
<accession>A0A0F9NDP5</accession>
<comment type="caution">
    <text evidence="1">The sequence shown here is derived from an EMBL/GenBank/DDBJ whole genome shotgun (WGS) entry which is preliminary data.</text>
</comment>
<gene>
    <name evidence="1" type="ORF">LCGC14_1274950</name>
</gene>
<dbReference type="InterPro" id="IPR053745">
    <property type="entry name" value="Viral_Tail_Comp_sf"/>
</dbReference>
<organism evidence="1">
    <name type="scientific">marine sediment metagenome</name>
    <dbReference type="NCBI Taxonomy" id="412755"/>
    <lineage>
        <taxon>unclassified sequences</taxon>
        <taxon>metagenomes</taxon>
        <taxon>ecological metagenomes</taxon>
    </lineage>
</organism>
<reference evidence="1" key="1">
    <citation type="journal article" date="2015" name="Nature">
        <title>Complex archaea that bridge the gap between prokaryotes and eukaryotes.</title>
        <authorList>
            <person name="Spang A."/>
            <person name="Saw J.H."/>
            <person name="Jorgensen S.L."/>
            <person name="Zaremba-Niedzwiedzka K."/>
            <person name="Martijn J."/>
            <person name="Lind A.E."/>
            <person name="van Eijk R."/>
            <person name="Schleper C."/>
            <person name="Guy L."/>
            <person name="Ettema T.J."/>
        </authorList>
    </citation>
    <scope>NUCLEOTIDE SEQUENCE</scope>
</reference>
<name>A0A0F9NDP5_9ZZZZ</name>
<proteinExistence type="predicted"/>
<dbReference type="EMBL" id="LAZR01007192">
    <property type="protein sequence ID" value="KKM86845.1"/>
    <property type="molecule type" value="Genomic_DNA"/>
</dbReference>